<dbReference type="InterPro" id="IPR005467">
    <property type="entry name" value="His_kinase_dom"/>
</dbReference>
<dbReference type="Pfam" id="PF01584">
    <property type="entry name" value="CheW"/>
    <property type="match status" value="1"/>
</dbReference>
<evidence type="ECO:0000256" key="6">
    <source>
        <dbReference type="ARBA" id="ARBA00022679"/>
    </source>
</evidence>
<dbReference type="Gene3D" id="1.10.287.560">
    <property type="entry name" value="Histidine kinase CheA-like, homodimeric domain"/>
    <property type="match status" value="1"/>
</dbReference>
<dbReference type="Pfam" id="PF02518">
    <property type="entry name" value="HATPase_c"/>
    <property type="match status" value="1"/>
</dbReference>
<feature type="compositionally biased region" description="Polar residues" evidence="13">
    <location>
        <begin position="193"/>
        <end position="203"/>
    </location>
</feature>
<dbReference type="PRINTS" id="PR00344">
    <property type="entry name" value="BCTRLSENSOR"/>
</dbReference>
<evidence type="ECO:0000256" key="8">
    <source>
        <dbReference type="ARBA" id="ARBA00022777"/>
    </source>
</evidence>
<dbReference type="SMART" id="SM01231">
    <property type="entry name" value="H-kinase_dim"/>
    <property type="match status" value="1"/>
</dbReference>
<feature type="compositionally biased region" description="Basic and acidic residues" evidence="13">
    <location>
        <begin position="139"/>
        <end position="189"/>
    </location>
</feature>
<evidence type="ECO:0000259" key="16">
    <source>
        <dbReference type="PROSITE" id="PS50894"/>
    </source>
</evidence>
<name>A0ABP9DNC4_9BACT</name>
<dbReference type="SMART" id="SM00073">
    <property type="entry name" value="HPT"/>
    <property type="match status" value="1"/>
</dbReference>
<evidence type="ECO:0000256" key="2">
    <source>
        <dbReference type="ARBA" id="ARBA00012438"/>
    </source>
</evidence>
<dbReference type="CDD" id="cd00088">
    <property type="entry name" value="HPT"/>
    <property type="match status" value="1"/>
</dbReference>
<feature type="modified residue" description="Phosphohistidine" evidence="12">
    <location>
        <position position="48"/>
    </location>
</feature>
<reference evidence="18" key="1">
    <citation type="journal article" date="2019" name="Int. J. Syst. Evol. Microbiol.">
        <title>The Global Catalogue of Microorganisms (GCM) 10K type strain sequencing project: providing services to taxonomists for standard genome sequencing and annotation.</title>
        <authorList>
            <consortium name="The Broad Institute Genomics Platform"/>
            <consortium name="The Broad Institute Genome Sequencing Center for Infectious Disease"/>
            <person name="Wu L."/>
            <person name="Ma J."/>
        </authorList>
    </citation>
    <scope>NUCLEOTIDE SEQUENCE [LARGE SCALE GENOMIC DNA]</scope>
    <source>
        <strain evidence="18">JCM 18326</strain>
    </source>
</reference>
<evidence type="ECO:0000256" key="11">
    <source>
        <dbReference type="ARBA" id="ARBA00035100"/>
    </source>
</evidence>
<keyword evidence="18" id="KW-1185">Reference proteome</keyword>
<feature type="domain" description="Histidine kinase" evidence="14">
    <location>
        <begin position="205"/>
        <end position="451"/>
    </location>
</feature>
<dbReference type="PANTHER" id="PTHR43395">
    <property type="entry name" value="SENSOR HISTIDINE KINASE CHEA"/>
    <property type="match status" value="1"/>
</dbReference>
<dbReference type="RefSeq" id="WP_345373957.1">
    <property type="nucleotide sequence ID" value="NZ_BAABJX010000053.1"/>
</dbReference>
<evidence type="ECO:0000256" key="7">
    <source>
        <dbReference type="ARBA" id="ARBA00022741"/>
    </source>
</evidence>
<comment type="caution">
    <text evidence="17">The sequence shown here is derived from an EMBL/GenBank/DDBJ whole genome shotgun (WGS) entry which is preliminary data.</text>
</comment>
<evidence type="ECO:0000256" key="5">
    <source>
        <dbReference type="ARBA" id="ARBA00022553"/>
    </source>
</evidence>
<dbReference type="InterPro" id="IPR004105">
    <property type="entry name" value="CheA-like_dim"/>
</dbReference>
<comment type="function">
    <text evidence="11">Involved in the transmission of sensory signals from the chemoreceptors to the flagellar motors. CheA is autophosphorylated; it can transfer its phosphate group to either CheB or CheY.</text>
</comment>
<dbReference type="PROSITE" id="PS50109">
    <property type="entry name" value="HIS_KIN"/>
    <property type="match status" value="1"/>
</dbReference>
<organism evidence="17 18">
    <name type="scientific">Algivirga pacifica</name>
    <dbReference type="NCBI Taxonomy" id="1162670"/>
    <lineage>
        <taxon>Bacteria</taxon>
        <taxon>Pseudomonadati</taxon>
        <taxon>Bacteroidota</taxon>
        <taxon>Cytophagia</taxon>
        <taxon>Cytophagales</taxon>
        <taxon>Flammeovirgaceae</taxon>
        <taxon>Algivirga</taxon>
    </lineage>
</organism>
<feature type="domain" description="CheW-like" evidence="15">
    <location>
        <begin position="453"/>
        <end position="602"/>
    </location>
</feature>
<accession>A0ABP9DNC4</accession>
<dbReference type="InterPro" id="IPR036097">
    <property type="entry name" value="HisK_dim/P_sf"/>
</dbReference>
<dbReference type="Pfam" id="PF02895">
    <property type="entry name" value="H-kinase_dim"/>
    <property type="match status" value="1"/>
</dbReference>
<dbReference type="Gene3D" id="2.30.30.40">
    <property type="entry name" value="SH3 Domains"/>
    <property type="match status" value="1"/>
</dbReference>
<evidence type="ECO:0000256" key="13">
    <source>
        <dbReference type="SAM" id="MobiDB-lite"/>
    </source>
</evidence>
<evidence type="ECO:0000256" key="3">
    <source>
        <dbReference type="ARBA" id="ARBA00021495"/>
    </source>
</evidence>
<dbReference type="SUPFAM" id="SSF47384">
    <property type="entry name" value="Homodimeric domain of signal transducing histidine kinase"/>
    <property type="match status" value="1"/>
</dbReference>
<feature type="domain" description="HPt" evidence="16">
    <location>
        <begin position="1"/>
        <end position="105"/>
    </location>
</feature>
<evidence type="ECO:0000313" key="18">
    <source>
        <dbReference type="Proteomes" id="UP001500298"/>
    </source>
</evidence>
<keyword evidence="8" id="KW-0418">Kinase</keyword>
<comment type="catalytic activity">
    <reaction evidence="1">
        <text>ATP + protein L-histidine = ADP + protein N-phospho-L-histidine.</text>
        <dbReference type="EC" id="2.7.13.3"/>
    </reaction>
</comment>
<keyword evidence="10" id="KW-0902">Two-component regulatory system</keyword>
<keyword evidence="4" id="KW-0145">Chemotaxis</keyword>
<dbReference type="InterPro" id="IPR036890">
    <property type="entry name" value="HATPase_C_sf"/>
</dbReference>
<dbReference type="InterPro" id="IPR002545">
    <property type="entry name" value="CheW-lke_dom"/>
</dbReference>
<evidence type="ECO:0000259" key="15">
    <source>
        <dbReference type="PROSITE" id="PS50851"/>
    </source>
</evidence>
<evidence type="ECO:0000313" key="17">
    <source>
        <dbReference type="EMBL" id="GAA4846316.1"/>
    </source>
</evidence>
<dbReference type="SUPFAM" id="SSF55874">
    <property type="entry name" value="ATPase domain of HSP90 chaperone/DNA topoisomerase II/histidine kinase"/>
    <property type="match status" value="1"/>
</dbReference>
<dbReference type="InterPro" id="IPR036061">
    <property type="entry name" value="CheW-like_dom_sf"/>
</dbReference>
<dbReference type="PROSITE" id="PS50851">
    <property type="entry name" value="CHEW"/>
    <property type="match status" value="1"/>
</dbReference>
<dbReference type="InterPro" id="IPR008207">
    <property type="entry name" value="Sig_transdc_His_kin_Hpt_dom"/>
</dbReference>
<keyword evidence="6" id="KW-0808">Transferase</keyword>
<keyword evidence="7" id="KW-0547">Nucleotide-binding</keyword>
<dbReference type="InterPro" id="IPR037006">
    <property type="entry name" value="CheA-like_homodim_sf"/>
</dbReference>
<evidence type="ECO:0000256" key="9">
    <source>
        <dbReference type="ARBA" id="ARBA00022840"/>
    </source>
</evidence>
<dbReference type="Pfam" id="PF01627">
    <property type="entry name" value="Hpt"/>
    <property type="match status" value="1"/>
</dbReference>
<evidence type="ECO:0000259" key="14">
    <source>
        <dbReference type="PROSITE" id="PS50109"/>
    </source>
</evidence>
<dbReference type="PANTHER" id="PTHR43395:SF10">
    <property type="entry name" value="CHEMOTAXIS PROTEIN CHEA"/>
    <property type="match status" value="1"/>
</dbReference>
<dbReference type="Gene3D" id="1.20.120.160">
    <property type="entry name" value="HPT domain"/>
    <property type="match status" value="1"/>
</dbReference>
<dbReference type="SUPFAM" id="SSF50341">
    <property type="entry name" value="CheW-like"/>
    <property type="match status" value="1"/>
</dbReference>
<dbReference type="SUPFAM" id="SSF47226">
    <property type="entry name" value="Histidine-containing phosphotransfer domain, HPT domain"/>
    <property type="match status" value="1"/>
</dbReference>
<evidence type="ECO:0000256" key="12">
    <source>
        <dbReference type="PROSITE-ProRule" id="PRU00110"/>
    </source>
</evidence>
<dbReference type="PROSITE" id="PS50894">
    <property type="entry name" value="HPT"/>
    <property type="match status" value="1"/>
</dbReference>
<dbReference type="Proteomes" id="UP001500298">
    <property type="component" value="Unassembled WGS sequence"/>
</dbReference>
<sequence>MSDKDEQLRELFLAEASDQYDELNTLITRLEKNHKDREVIEAIFRITHTLKANAAAMGFDAIGKLSHLLEDIFSVLKKEEMTMTSSLCDTLFKAIDKIGELLEGIRTGQKVSYRGLQVRLKVILEKNNNPHKFIPTTTTKEETNVASQKEEKDEKRKEEITDVKQEEKPPKVEEKKISSPSKEVKKEAHPTASLPQDSGTNHNMALSDRIQVPIDKLDVLMNLVSELAIEKDRIITNSNRLGRNEFTRLYRITSDLQYSVMGVRLVQIDVLFHKFHRIVRDVAALEHKEVELVLEGTDIEIDRNVLQTISDSMIHLVRNAVSHGIEDEVDRQKSGKQETARITLRARNEKEYVAIDVEDNGKGINPEVIRRKAIEKQLDPPEYVGMLSDKDVIKYIFEPGFSSADKVTAVSGRGVGMDVVKKGVESIGGKVFIHSELGKGTKFTLLLPSSMAVKNALLFIVNDAEFAIPLSYTEAVTSVERKQIYKVANGLMTLYQDRTIPVIFLDDLFSCEKKEQLYHKKLMHQSFDQSTEVISLNVIVVAVEDTFVGLVVDKLLQQKEIIEKPLSKPLDTVPFVSGATILGSGNVCLVLDIPDITDFLLKPKLKMTAVV</sequence>
<dbReference type="Gene3D" id="3.30.565.10">
    <property type="entry name" value="Histidine kinase-like ATPase, C-terminal domain"/>
    <property type="match status" value="1"/>
</dbReference>
<dbReference type="SMART" id="SM00387">
    <property type="entry name" value="HATPase_c"/>
    <property type="match status" value="1"/>
</dbReference>
<proteinExistence type="predicted"/>
<dbReference type="SMART" id="SM00260">
    <property type="entry name" value="CheW"/>
    <property type="match status" value="1"/>
</dbReference>
<dbReference type="InterPro" id="IPR036641">
    <property type="entry name" value="HPT_dom_sf"/>
</dbReference>
<evidence type="ECO:0000256" key="4">
    <source>
        <dbReference type="ARBA" id="ARBA00022500"/>
    </source>
</evidence>
<feature type="region of interest" description="Disordered" evidence="13">
    <location>
        <begin position="130"/>
        <end position="203"/>
    </location>
</feature>
<protein>
    <recommendedName>
        <fullName evidence="3">Chemotaxis protein CheA</fullName>
        <ecNumber evidence="2">2.7.13.3</ecNumber>
    </recommendedName>
</protein>
<keyword evidence="5 12" id="KW-0597">Phosphoprotein</keyword>
<keyword evidence="9" id="KW-0067">ATP-binding</keyword>
<evidence type="ECO:0000256" key="1">
    <source>
        <dbReference type="ARBA" id="ARBA00000085"/>
    </source>
</evidence>
<dbReference type="InterPro" id="IPR003594">
    <property type="entry name" value="HATPase_dom"/>
</dbReference>
<dbReference type="InterPro" id="IPR051315">
    <property type="entry name" value="Bact_Chemotaxis_CheA"/>
</dbReference>
<gene>
    <name evidence="17" type="ORF">GCM10023331_33880</name>
</gene>
<dbReference type="InterPro" id="IPR004358">
    <property type="entry name" value="Sig_transdc_His_kin-like_C"/>
</dbReference>
<dbReference type="EMBL" id="BAABJX010000053">
    <property type="protein sequence ID" value="GAA4846316.1"/>
    <property type="molecule type" value="Genomic_DNA"/>
</dbReference>
<evidence type="ECO:0000256" key="10">
    <source>
        <dbReference type="ARBA" id="ARBA00023012"/>
    </source>
</evidence>
<dbReference type="EC" id="2.7.13.3" evidence="2"/>